<gene>
    <name evidence="1" type="ORF">BB561_002928</name>
</gene>
<evidence type="ECO:0000313" key="1">
    <source>
        <dbReference type="EMBL" id="PVU93934.1"/>
    </source>
</evidence>
<dbReference type="OrthoDB" id="5534248at2759"/>
<accession>A0A2T9YNU5</accession>
<dbReference type="EMBL" id="MBFR01000107">
    <property type="protein sequence ID" value="PVU93934.1"/>
    <property type="molecule type" value="Genomic_DNA"/>
</dbReference>
<comment type="caution">
    <text evidence="1">The sequence shown here is derived from an EMBL/GenBank/DDBJ whole genome shotgun (WGS) entry which is preliminary data.</text>
</comment>
<dbReference type="AlphaFoldDB" id="A0A2T9YNU5"/>
<name>A0A2T9YNU5_9FUNG</name>
<dbReference type="Proteomes" id="UP000245383">
    <property type="component" value="Unassembled WGS sequence"/>
</dbReference>
<organism evidence="1 2">
    <name type="scientific">Smittium simulii</name>
    <dbReference type="NCBI Taxonomy" id="133385"/>
    <lineage>
        <taxon>Eukaryota</taxon>
        <taxon>Fungi</taxon>
        <taxon>Fungi incertae sedis</taxon>
        <taxon>Zoopagomycota</taxon>
        <taxon>Kickxellomycotina</taxon>
        <taxon>Harpellomycetes</taxon>
        <taxon>Harpellales</taxon>
        <taxon>Legeriomycetaceae</taxon>
        <taxon>Smittium</taxon>
    </lineage>
</organism>
<protein>
    <recommendedName>
        <fullName evidence="3">Reverse transcriptase domain-containing protein</fullName>
    </recommendedName>
</protein>
<evidence type="ECO:0008006" key="3">
    <source>
        <dbReference type="Google" id="ProtNLM"/>
    </source>
</evidence>
<sequence>MRTWQYYKRGVRQRCPASLMLFDTYINDIFNEITKVSVPGLKDKVPVLLFTDDAVILADSADEL</sequence>
<proteinExistence type="predicted"/>
<reference evidence="1 2" key="1">
    <citation type="journal article" date="2018" name="MBio">
        <title>Comparative Genomics Reveals the Core Gene Toolbox for the Fungus-Insect Symbiosis.</title>
        <authorList>
            <person name="Wang Y."/>
            <person name="Stata M."/>
            <person name="Wang W."/>
            <person name="Stajich J.E."/>
            <person name="White M.M."/>
            <person name="Moncalvo J.M."/>
        </authorList>
    </citation>
    <scope>NUCLEOTIDE SEQUENCE [LARGE SCALE GENOMIC DNA]</scope>
    <source>
        <strain evidence="1 2">SWE-8-4</strain>
    </source>
</reference>
<evidence type="ECO:0000313" key="2">
    <source>
        <dbReference type="Proteomes" id="UP000245383"/>
    </source>
</evidence>
<keyword evidence="2" id="KW-1185">Reference proteome</keyword>